<organism evidence="1 2">
    <name type="scientific">Myriangium duriaei CBS 260.36</name>
    <dbReference type="NCBI Taxonomy" id="1168546"/>
    <lineage>
        <taxon>Eukaryota</taxon>
        <taxon>Fungi</taxon>
        <taxon>Dikarya</taxon>
        <taxon>Ascomycota</taxon>
        <taxon>Pezizomycotina</taxon>
        <taxon>Dothideomycetes</taxon>
        <taxon>Dothideomycetidae</taxon>
        <taxon>Myriangiales</taxon>
        <taxon>Myriangiaceae</taxon>
        <taxon>Myriangium</taxon>
    </lineage>
</organism>
<evidence type="ECO:0000313" key="2">
    <source>
        <dbReference type="Proteomes" id="UP000799439"/>
    </source>
</evidence>
<gene>
    <name evidence="1" type="ORF">K461DRAFT_268339</name>
</gene>
<comment type="caution">
    <text evidence="1">The sequence shown here is derived from an EMBL/GenBank/DDBJ whole genome shotgun (WGS) entry which is preliminary data.</text>
</comment>
<protein>
    <recommendedName>
        <fullName evidence="3">F-box domain-containing protein</fullName>
    </recommendedName>
</protein>
<dbReference type="AlphaFoldDB" id="A0A9P4MM49"/>
<evidence type="ECO:0008006" key="3">
    <source>
        <dbReference type="Google" id="ProtNLM"/>
    </source>
</evidence>
<name>A0A9P4MM49_9PEZI</name>
<evidence type="ECO:0000313" key="1">
    <source>
        <dbReference type="EMBL" id="KAF2152381.1"/>
    </source>
</evidence>
<accession>A0A9P4MM49</accession>
<reference evidence="1" key="1">
    <citation type="journal article" date="2020" name="Stud. Mycol.">
        <title>101 Dothideomycetes genomes: a test case for predicting lifestyles and emergence of pathogens.</title>
        <authorList>
            <person name="Haridas S."/>
            <person name="Albert R."/>
            <person name="Binder M."/>
            <person name="Bloem J."/>
            <person name="Labutti K."/>
            <person name="Salamov A."/>
            <person name="Andreopoulos B."/>
            <person name="Baker S."/>
            <person name="Barry K."/>
            <person name="Bills G."/>
            <person name="Bluhm B."/>
            <person name="Cannon C."/>
            <person name="Castanera R."/>
            <person name="Culley D."/>
            <person name="Daum C."/>
            <person name="Ezra D."/>
            <person name="Gonzalez J."/>
            <person name="Henrissat B."/>
            <person name="Kuo A."/>
            <person name="Liang C."/>
            <person name="Lipzen A."/>
            <person name="Lutzoni F."/>
            <person name="Magnuson J."/>
            <person name="Mondo S."/>
            <person name="Nolan M."/>
            <person name="Ohm R."/>
            <person name="Pangilinan J."/>
            <person name="Park H.-J."/>
            <person name="Ramirez L."/>
            <person name="Alfaro M."/>
            <person name="Sun H."/>
            <person name="Tritt A."/>
            <person name="Yoshinaga Y."/>
            <person name="Zwiers L.-H."/>
            <person name="Turgeon B."/>
            <person name="Goodwin S."/>
            <person name="Spatafora J."/>
            <person name="Crous P."/>
            <person name="Grigoriev I."/>
        </authorList>
    </citation>
    <scope>NUCLEOTIDE SEQUENCE</scope>
    <source>
        <strain evidence="1">CBS 260.36</strain>
    </source>
</reference>
<dbReference type="Proteomes" id="UP000799439">
    <property type="component" value="Unassembled WGS sequence"/>
</dbReference>
<sequence>MSIKLLATETIRQILGYFEDDHVSLFRIMHVNRVWRAEGARLFWRRPYPPAIALLNSPAERQHWANGIEVLELSGPSRRDLTEPSRSGFEGLDLPRLKKVSFRNFNMFESCDPDELKVLQPSLISYSVEKGTSPPRDILQLLGMRCPNIQLVKLWLDGWSKNGLQHLLTFINGCTKLQSLELGSEDWNYMTFDIFRDLLTLPRLTELRVSTVWIETDFAQDLLQQLSEHLWKLKHIDIRSDLQTISRMLSATPHLETLGLGIWSTDIIPTLLPQIVSFNLVSLQVRFTGMVDFNFSDLSSWIQHLPTLVQLRIAHGNIFLPGFSPARGNEVLSLIEALPRLEHFEYGNAPAGSMSLHAIARACPNLVTWSMLRLRLDMRDLTYIQLPLLPKLLTLRIGSFQDFDDLNIECEAQRAARLLRYHANHFEFLHVWRFDHEFSRMVFSEVQRLDVGRYDNPDRIELMGTPHPQPLSFC</sequence>
<dbReference type="EMBL" id="ML996086">
    <property type="protein sequence ID" value="KAF2152381.1"/>
    <property type="molecule type" value="Genomic_DNA"/>
</dbReference>
<proteinExistence type="predicted"/>
<dbReference type="InterPro" id="IPR032675">
    <property type="entry name" value="LRR_dom_sf"/>
</dbReference>
<dbReference type="Gene3D" id="3.80.10.10">
    <property type="entry name" value="Ribonuclease Inhibitor"/>
    <property type="match status" value="1"/>
</dbReference>
<keyword evidence="2" id="KW-1185">Reference proteome</keyword>
<dbReference type="SUPFAM" id="SSF52047">
    <property type="entry name" value="RNI-like"/>
    <property type="match status" value="1"/>
</dbReference>